<sequence>MARSRQLVVDALNALRAASKFLASPSPSAAGHLGLVRALPGVGDLKAIITPEALLLDAAHALGAAALRQPPSIGAAARAIRDLAPEVYAKAEAAGDTETAKAGRFYLALLDAEEGRFEDALDDLALQAAADPDRAAPRLGAAALCEVLGRADEAERWASCITGDLPPRDYAAYEYALVVAALGGAPGAVAGSRGSVTSAALRFIYTNLWTDDDVSVLKALVISGLMSLLVRRKLRRADAAAAAAAVPGVIEFLLGTGSNKGPGPGSPVSAPYLLRASQALLSAAVLGAPPLCAERIRAATSAAEGELARAVERGDTHAAADLRLLLAFLAARDGRFDDAMNKYKEAAREHPSDPRPHKLGCVVFLVADKMADADAWKRRYERLAATEGDRAEHDALRDEVLIALALGGARSALSEDLVRGTADAAGSRVDAALVAALAAEEASVGERAELLALRALVSRTRKAAAAAAAAAAPATE</sequence>
<dbReference type="AlphaFoldDB" id="A0ABC8VKP9"/>
<dbReference type="PROSITE" id="PS50005">
    <property type="entry name" value="TPR"/>
    <property type="match status" value="1"/>
</dbReference>
<dbReference type="EMBL" id="OZ075120">
    <property type="protein sequence ID" value="CAL4891623.1"/>
    <property type="molecule type" value="Genomic_DNA"/>
</dbReference>
<evidence type="ECO:0000256" key="1">
    <source>
        <dbReference type="PROSITE-ProRule" id="PRU00339"/>
    </source>
</evidence>
<accession>A0ABC8VKP9</accession>
<feature type="repeat" description="TPR" evidence="1">
    <location>
        <begin position="320"/>
        <end position="353"/>
    </location>
</feature>
<dbReference type="InterPro" id="IPR011990">
    <property type="entry name" value="TPR-like_helical_dom_sf"/>
</dbReference>
<dbReference type="SUPFAM" id="SSF48452">
    <property type="entry name" value="TPR-like"/>
    <property type="match status" value="1"/>
</dbReference>
<gene>
    <name evidence="2" type="ORF">URODEC1_LOCUS3888</name>
</gene>
<organism evidence="2 3">
    <name type="scientific">Urochloa decumbens</name>
    <dbReference type="NCBI Taxonomy" id="240449"/>
    <lineage>
        <taxon>Eukaryota</taxon>
        <taxon>Viridiplantae</taxon>
        <taxon>Streptophyta</taxon>
        <taxon>Embryophyta</taxon>
        <taxon>Tracheophyta</taxon>
        <taxon>Spermatophyta</taxon>
        <taxon>Magnoliopsida</taxon>
        <taxon>Liliopsida</taxon>
        <taxon>Poales</taxon>
        <taxon>Poaceae</taxon>
        <taxon>PACMAD clade</taxon>
        <taxon>Panicoideae</taxon>
        <taxon>Panicodae</taxon>
        <taxon>Paniceae</taxon>
        <taxon>Melinidinae</taxon>
        <taxon>Urochloa</taxon>
    </lineage>
</organism>
<keyword evidence="3" id="KW-1185">Reference proteome</keyword>
<dbReference type="InterPro" id="IPR019734">
    <property type="entry name" value="TPR_rpt"/>
</dbReference>
<reference evidence="3" key="1">
    <citation type="submission" date="2024-06" db="EMBL/GenBank/DDBJ databases">
        <authorList>
            <person name="Ryan C."/>
        </authorList>
    </citation>
    <scope>NUCLEOTIDE SEQUENCE [LARGE SCALE GENOMIC DNA]</scope>
</reference>
<proteinExistence type="predicted"/>
<evidence type="ECO:0000313" key="3">
    <source>
        <dbReference type="Proteomes" id="UP001497457"/>
    </source>
</evidence>
<dbReference type="Proteomes" id="UP001497457">
    <property type="component" value="Chromosome 10rd"/>
</dbReference>
<protein>
    <submittedName>
        <fullName evidence="2">Uncharacterized protein</fullName>
    </submittedName>
</protein>
<name>A0ABC8VKP9_9POAL</name>
<keyword evidence="1" id="KW-0802">TPR repeat</keyword>
<evidence type="ECO:0000313" key="2">
    <source>
        <dbReference type="EMBL" id="CAL4891623.1"/>
    </source>
</evidence>
<reference evidence="2 3" key="2">
    <citation type="submission" date="2024-10" db="EMBL/GenBank/DDBJ databases">
        <authorList>
            <person name="Ryan C."/>
        </authorList>
    </citation>
    <scope>NUCLEOTIDE SEQUENCE [LARGE SCALE GENOMIC DNA]</scope>
</reference>